<reference evidence="1" key="1">
    <citation type="journal article" date="2023" name="DNA Res.">
        <title>Chromosome-level genome assembly of Phrynocephalus forsythii using third-generation DNA sequencing and Hi-C analysis.</title>
        <authorList>
            <person name="Qi Y."/>
            <person name="Zhao W."/>
            <person name="Zhao Y."/>
            <person name="Niu C."/>
            <person name="Cao S."/>
            <person name="Zhang Y."/>
        </authorList>
    </citation>
    <scope>NUCLEOTIDE SEQUENCE</scope>
    <source>
        <tissue evidence="1">Muscle</tissue>
    </source>
</reference>
<dbReference type="OrthoDB" id="8446971at2759"/>
<comment type="caution">
    <text evidence="1">The sequence shown here is derived from an EMBL/GenBank/DDBJ whole genome shotgun (WGS) entry which is preliminary data.</text>
</comment>
<proteinExistence type="predicted"/>
<evidence type="ECO:0000313" key="1">
    <source>
        <dbReference type="EMBL" id="KAJ7341391.1"/>
    </source>
</evidence>
<accession>A0A9Q0Y517</accession>
<sequence length="234" mass="26739">MLRLVRRLYQGAVGMLEVLCRCLWWVWSWVPACISFLHQVYEVLCRCLCGVLSLVQASLSFLKKSFELVYNPEASQDKDHPHQARRQRLLPRWPTAKDFIIKVRIAGKTGGCEQRFLEDVSKRLSLQGVSLKVEEFRETSRHLLLVFCPIASRIGTDMDNALEELAAGQKAILVLMHYIQRDKTGTYVDAMQQVKRADVMLTVHTRYTLQEGLYPCKMNEVAVADVAAVIKDLA</sequence>
<gene>
    <name evidence="1" type="ORF">JRQ81_005438</name>
</gene>
<organism evidence="1 2">
    <name type="scientific">Phrynocephalus forsythii</name>
    <dbReference type="NCBI Taxonomy" id="171643"/>
    <lineage>
        <taxon>Eukaryota</taxon>
        <taxon>Metazoa</taxon>
        <taxon>Chordata</taxon>
        <taxon>Craniata</taxon>
        <taxon>Vertebrata</taxon>
        <taxon>Euteleostomi</taxon>
        <taxon>Lepidosauria</taxon>
        <taxon>Squamata</taxon>
        <taxon>Bifurcata</taxon>
        <taxon>Unidentata</taxon>
        <taxon>Episquamata</taxon>
        <taxon>Toxicofera</taxon>
        <taxon>Iguania</taxon>
        <taxon>Acrodonta</taxon>
        <taxon>Agamidae</taxon>
        <taxon>Agaminae</taxon>
        <taxon>Phrynocephalus</taxon>
    </lineage>
</organism>
<dbReference type="AlphaFoldDB" id="A0A9Q0Y517"/>
<name>A0A9Q0Y517_9SAUR</name>
<dbReference type="PANTHER" id="PTHR34488:SF1">
    <property type="entry name" value="SI:CH211-245H14.1-RELATED"/>
    <property type="match status" value="1"/>
</dbReference>
<dbReference type="EMBL" id="JAPFRF010000002">
    <property type="protein sequence ID" value="KAJ7341391.1"/>
    <property type="molecule type" value="Genomic_DNA"/>
</dbReference>
<protein>
    <submittedName>
        <fullName evidence="1">Uncharacterized protein</fullName>
    </submittedName>
</protein>
<evidence type="ECO:0000313" key="2">
    <source>
        <dbReference type="Proteomes" id="UP001142489"/>
    </source>
</evidence>
<keyword evidence="2" id="KW-1185">Reference proteome</keyword>
<dbReference type="PANTHER" id="PTHR34488">
    <property type="entry name" value="SI:CH211-245H14.1-RELATED"/>
    <property type="match status" value="1"/>
</dbReference>
<dbReference type="Proteomes" id="UP001142489">
    <property type="component" value="Unassembled WGS sequence"/>
</dbReference>